<evidence type="ECO:0000313" key="4">
    <source>
        <dbReference type="EMBL" id="PLP97511.1"/>
    </source>
</evidence>
<name>A0A2N5C5L4_9BURK</name>
<dbReference type="OrthoDB" id="9177852at2"/>
<evidence type="ECO:0000259" key="3">
    <source>
        <dbReference type="PROSITE" id="PS01124"/>
    </source>
</evidence>
<gene>
    <name evidence="4" type="ORF">CYJ10_27170</name>
</gene>
<comment type="caution">
    <text evidence="4">The sequence shown here is derived from an EMBL/GenBank/DDBJ whole genome shotgun (WGS) entry which is preliminary data.</text>
</comment>
<dbReference type="CDD" id="cd03137">
    <property type="entry name" value="GATase1_AraC_1"/>
    <property type="match status" value="1"/>
</dbReference>
<dbReference type="Proteomes" id="UP000234341">
    <property type="component" value="Unassembled WGS sequence"/>
</dbReference>
<proteinExistence type="predicted"/>
<dbReference type="Pfam" id="PF12833">
    <property type="entry name" value="HTH_18"/>
    <property type="match status" value="1"/>
</dbReference>
<dbReference type="InterPro" id="IPR009057">
    <property type="entry name" value="Homeodomain-like_sf"/>
</dbReference>
<sequence>MKIAVLAFPKVQMLDLVGPIDVFAEAARQLGDRAAYTFEIVSAVEGPLVASNGMRITPDATLRTSSADIDTLLIAGSSSVKLIEEDPAIREWLHRYSGTVRRLASVCSGAMLLANAGLLDGKRVTTHWNETSRLSERFPSVHVEPDQIYVKDGNLYTSAGVTAGLDLALAMVEEDFGRPLALKVAREFVMFLKRPGGQSQFSTHLAAQVAQKGGIRDVQDWILENLSQPLSVEELAARAGMSTRNFARIFKRESKVTPAEFVERARVEAARRLLEDSRSPLKRVAAVTGFNDPNGLRRAFMRQMRVSPAEYRERFQSD</sequence>
<dbReference type="PROSITE" id="PS01124">
    <property type="entry name" value="HTH_ARAC_FAMILY_2"/>
    <property type="match status" value="1"/>
</dbReference>
<organism evidence="4 5">
    <name type="scientific">Cupriavidus pauculus</name>
    <dbReference type="NCBI Taxonomy" id="82633"/>
    <lineage>
        <taxon>Bacteria</taxon>
        <taxon>Pseudomonadati</taxon>
        <taxon>Pseudomonadota</taxon>
        <taxon>Betaproteobacteria</taxon>
        <taxon>Burkholderiales</taxon>
        <taxon>Burkholderiaceae</taxon>
        <taxon>Cupriavidus</taxon>
    </lineage>
</organism>
<dbReference type="SUPFAM" id="SSF52317">
    <property type="entry name" value="Class I glutamine amidotransferase-like"/>
    <property type="match status" value="1"/>
</dbReference>
<dbReference type="Gene3D" id="1.10.10.60">
    <property type="entry name" value="Homeodomain-like"/>
    <property type="match status" value="2"/>
</dbReference>
<dbReference type="InterPro" id="IPR002818">
    <property type="entry name" value="DJ-1/PfpI"/>
</dbReference>
<accession>A0A2N5C5L4</accession>
<dbReference type="EMBL" id="PJRP01000017">
    <property type="protein sequence ID" value="PLP97511.1"/>
    <property type="molecule type" value="Genomic_DNA"/>
</dbReference>
<dbReference type="GO" id="GO:0003700">
    <property type="term" value="F:DNA-binding transcription factor activity"/>
    <property type="evidence" value="ECO:0007669"/>
    <property type="project" value="InterPro"/>
</dbReference>
<dbReference type="RefSeq" id="WP_101684536.1">
    <property type="nucleotide sequence ID" value="NZ_PJRP01000017.1"/>
</dbReference>
<dbReference type="GO" id="GO:0043565">
    <property type="term" value="F:sequence-specific DNA binding"/>
    <property type="evidence" value="ECO:0007669"/>
    <property type="project" value="InterPro"/>
</dbReference>
<evidence type="ECO:0000313" key="5">
    <source>
        <dbReference type="Proteomes" id="UP000234341"/>
    </source>
</evidence>
<dbReference type="InterPro" id="IPR052158">
    <property type="entry name" value="INH-QAR"/>
</dbReference>
<dbReference type="PANTHER" id="PTHR43130:SF3">
    <property type="entry name" value="HTH-TYPE TRANSCRIPTIONAL REGULATOR RV1931C"/>
    <property type="match status" value="1"/>
</dbReference>
<evidence type="ECO:0000256" key="2">
    <source>
        <dbReference type="ARBA" id="ARBA00023163"/>
    </source>
</evidence>
<reference evidence="4 5" key="1">
    <citation type="submission" date="2017-12" db="EMBL/GenBank/DDBJ databases">
        <title>Genome sequence of the active heterotrophic nitrifier-denitrifier, Cupriavidus pauculus UM1.</title>
        <authorList>
            <person name="Putonti C."/>
            <person name="Castignetti D."/>
        </authorList>
    </citation>
    <scope>NUCLEOTIDE SEQUENCE [LARGE SCALE GENOMIC DNA]</scope>
    <source>
        <strain evidence="4 5">UM1</strain>
    </source>
</reference>
<dbReference type="InterPro" id="IPR018060">
    <property type="entry name" value="HTH_AraC"/>
</dbReference>
<keyword evidence="2" id="KW-0804">Transcription</keyword>
<dbReference type="Pfam" id="PF01965">
    <property type="entry name" value="DJ-1_PfpI"/>
    <property type="match status" value="1"/>
</dbReference>
<dbReference type="InterPro" id="IPR029062">
    <property type="entry name" value="Class_I_gatase-like"/>
</dbReference>
<dbReference type="PANTHER" id="PTHR43130">
    <property type="entry name" value="ARAC-FAMILY TRANSCRIPTIONAL REGULATOR"/>
    <property type="match status" value="1"/>
</dbReference>
<feature type="domain" description="HTH araC/xylS-type" evidence="3">
    <location>
        <begin position="216"/>
        <end position="314"/>
    </location>
</feature>
<keyword evidence="1" id="KW-0805">Transcription regulation</keyword>
<evidence type="ECO:0000256" key="1">
    <source>
        <dbReference type="ARBA" id="ARBA00023015"/>
    </source>
</evidence>
<dbReference type="Gene3D" id="3.40.50.880">
    <property type="match status" value="1"/>
</dbReference>
<dbReference type="SUPFAM" id="SSF46689">
    <property type="entry name" value="Homeodomain-like"/>
    <property type="match status" value="2"/>
</dbReference>
<dbReference type="AlphaFoldDB" id="A0A2N5C5L4"/>
<protein>
    <submittedName>
        <fullName evidence="4">AraC family transcriptional regulator</fullName>
    </submittedName>
</protein>
<dbReference type="SMART" id="SM00342">
    <property type="entry name" value="HTH_ARAC"/>
    <property type="match status" value="1"/>
</dbReference>